<feature type="compositionally biased region" description="Low complexity" evidence="1">
    <location>
        <begin position="173"/>
        <end position="186"/>
    </location>
</feature>
<dbReference type="EMBL" id="KB445813">
    <property type="protein sequence ID" value="EMD32048.1"/>
    <property type="molecule type" value="Genomic_DNA"/>
</dbReference>
<reference evidence="2 3" key="1">
    <citation type="journal article" date="2012" name="Proc. Natl. Acad. Sci. U.S.A.">
        <title>Comparative genomics of Ceriporiopsis subvermispora and Phanerochaete chrysosporium provide insight into selective ligninolysis.</title>
        <authorList>
            <person name="Fernandez-Fueyo E."/>
            <person name="Ruiz-Duenas F.J."/>
            <person name="Ferreira P."/>
            <person name="Floudas D."/>
            <person name="Hibbett D.S."/>
            <person name="Canessa P."/>
            <person name="Larrondo L.F."/>
            <person name="James T.Y."/>
            <person name="Seelenfreund D."/>
            <person name="Lobos S."/>
            <person name="Polanco R."/>
            <person name="Tello M."/>
            <person name="Honda Y."/>
            <person name="Watanabe T."/>
            <person name="Watanabe T."/>
            <person name="Ryu J.S."/>
            <person name="Kubicek C.P."/>
            <person name="Schmoll M."/>
            <person name="Gaskell J."/>
            <person name="Hammel K.E."/>
            <person name="St John F.J."/>
            <person name="Vanden Wymelenberg A."/>
            <person name="Sabat G."/>
            <person name="Splinter BonDurant S."/>
            <person name="Syed K."/>
            <person name="Yadav J.S."/>
            <person name="Doddapaneni H."/>
            <person name="Subramanian V."/>
            <person name="Lavin J.L."/>
            <person name="Oguiza J.A."/>
            <person name="Perez G."/>
            <person name="Pisabarro A.G."/>
            <person name="Ramirez L."/>
            <person name="Santoyo F."/>
            <person name="Master E."/>
            <person name="Coutinho P.M."/>
            <person name="Henrissat B."/>
            <person name="Lombard V."/>
            <person name="Magnuson J.K."/>
            <person name="Kuees U."/>
            <person name="Hori C."/>
            <person name="Igarashi K."/>
            <person name="Samejima M."/>
            <person name="Held B.W."/>
            <person name="Barry K.W."/>
            <person name="LaButti K.M."/>
            <person name="Lapidus A."/>
            <person name="Lindquist E.A."/>
            <person name="Lucas S.M."/>
            <person name="Riley R."/>
            <person name="Salamov A.A."/>
            <person name="Hoffmeister D."/>
            <person name="Schwenk D."/>
            <person name="Hadar Y."/>
            <person name="Yarden O."/>
            <person name="de Vries R.P."/>
            <person name="Wiebenga A."/>
            <person name="Stenlid J."/>
            <person name="Eastwood D."/>
            <person name="Grigoriev I.V."/>
            <person name="Berka R.M."/>
            <person name="Blanchette R.A."/>
            <person name="Kersten P."/>
            <person name="Martinez A.T."/>
            <person name="Vicuna R."/>
            <person name="Cullen D."/>
        </authorList>
    </citation>
    <scope>NUCLEOTIDE SEQUENCE [LARGE SCALE GENOMIC DNA]</scope>
    <source>
        <strain evidence="2 3">B</strain>
    </source>
</reference>
<organism evidence="2 3">
    <name type="scientific">Ceriporiopsis subvermispora (strain B)</name>
    <name type="common">White-rot fungus</name>
    <name type="synonym">Gelatoporia subvermispora</name>
    <dbReference type="NCBI Taxonomy" id="914234"/>
    <lineage>
        <taxon>Eukaryota</taxon>
        <taxon>Fungi</taxon>
        <taxon>Dikarya</taxon>
        <taxon>Basidiomycota</taxon>
        <taxon>Agaricomycotina</taxon>
        <taxon>Agaricomycetes</taxon>
        <taxon>Polyporales</taxon>
        <taxon>Gelatoporiaceae</taxon>
        <taxon>Gelatoporia</taxon>
    </lineage>
</organism>
<dbReference type="InterPro" id="IPR004242">
    <property type="entry name" value="Transposase_21"/>
</dbReference>
<name>M2Q5G4_CERS8</name>
<feature type="compositionally biased region" description="Polar residues" evidence="1">
    <location>
        <begin position="18"/>
        <end position="33"/>
    </location>
</feature>
<dbReference type="AlphaFoldDB" id="M2Q5G4"/>
<gene>
    <name evidence="2" type="ORF">CERSUDRAFT_77644</name>
</gene>
<evidence type="ECO:0000256" key="1">
    <source>
        <dbReference type="SAM" id="MobiDB-lite"/>
    </source>
</evidence>
<feature type="region of interest" description="Disordered" evidence="1">
    <location>
        <begin position="707"/>
        <end position="726"/>
    </location>
</feature>
<dbReference type="PANTHER" id="PTHR46579">
    <property type="entry name" value="F5/8 TYPE C DOMAIN-CONTAINING PROTEIN-RELATED"/>
    <property type="match status" value="1"/>
</dbReference>
<dbReference type="Proteomes" id="UP000016930">
    <property type="component" value="Unassembled WGS sequence"/>
</dbReference>
<protein>
    <submittedName>
        <fullName evidence="2">Uncharacterized protein</fullName>
    </submittedName>
</protein>
<evidence type="ECO:0000313" key="2">
    <source>
        <dbReference type="EMBL" id="EMD32048.1"/>
    </source>
</evidence>
<dbReference type="OrthoDB" id="3239894at2759"/>
<dbReference type="STRING" id="914234.M2Q5G4"/>
<evidence type="ECO:0000313" key="3">
    <source>
        <dbReference type="Proteomes" id="UP000016930"/>
    </source>
</evidence>
<sequence length="1077" mass="120744">MRRKKQRSPVSQEEGATILSSISQSGQTGACAPSTCSIHQEAVMEAGQLRPTAEEDVQMDVPDSPHFNALHLAEDSAPSWRSESPIVPPPDLSSVILHDVEFADTINIPSDPTRFPALMPPEPSTLAEISPSLVPISPPSPLPHLSSLHSDSTDAQIAPIPDISQSPDVGDAPAPSLSPSPSQISPEFPSGPENDPVHRPAADIMHGATTTPLWAVVMLMCAWLHHKFNVSWRGIAMILQILRLLFISAGLISASDDCPRTLATTFKRIGLQDRFEIRAMCPTCSRVFPGDMSLITTCTHCEIPLFHTSSPSAFSLIATSSKTKHVPILQTPFIRPSKIIADFINSTSTMEDDLDRWRQRPSTPGILESIQDGKVWQTLLGSDGCPFFDTSPDRPNPEELRIGIIIGFDGFGFKRSAYAGKHSTGVLSISIANLETSLRYRVENLLLCGVTPGPHELTADQLQFFMDAFAEDLLQLYNEGHRVKTLRHPNGRTFRVVVICECCDHPALCRMSGFGDHNTELCFCTQCVIAHCKLFTERGLTIDAFPPRSGDEHRQLAVQYRALATQAERDEFFKSHAARYYALSRLPYFDPVRMSVIDPMHNILLGVIKAQWYDTWILTNTLRARTSTNKVPRELDQIHALLSNFEMPQWVGRLPRDVGYPAGGSLTSDEWKAMALVYLPLIIPLVWEDWCDVSERDYQKKLRAWEAKHADHPNPENPKPERRMHPQDADNFLSLAAALKTILARSIELADLPRAHQLLQDYLHAFYKLHASHIKPNHHFMTHIFHQIEDFGPVYGFWTFLFERLNKVLKNYSVNNHDGGELEVNELAQSSSVDGAALQDAALHESARIMVRAGTDTRGTVASLAQETGAVADEMGVHWALGPAARVMMDPTLQTQLLQYYDERYPQSQIVSTFAQQRQPGETFLNTQVSIHDYLILRGRRITVSKFNGKSPDSLVQANFGGRRYVGEVEGILSHRQLMSETRLPEAYLLQVRWFSKLQDIDTSIWDPYPELEVLFWEYNKYLDPQQEGPPSIIPACRCTLRKYPRHESDEEEDLANESADKTAKRIWATVGLTQVY</sequence>
<proteinExistence type="predicted"/>
<dbReference type="Pfam" id="PF02992">
    <property type="entry name" value="Transposase_21"/>
    <property type="match status" value="1"/>
</dbReference>
<feature type="region of interest" description="Disordered" evidence="1">
    <location>
        <begin position="1"/>
        <end position="33"/>
    </location>
</feature>
<dbReference type="PANTHER" id="PTHR46579:SF2">
    <property type="entry name" value="C2H2-TYPE DOMAIN-CONTAINING PROTEIN"/>
    <property type="match status" value="1"/>
</dbReference>
<keyword evidence="3" id="KW-1185">Reference proteome</keyword>
<feature type="region of interest" description="Disordered" evidence="1">
    <location>
        <begin position="140"/>
        <end position="201"/>
    </location>
</feature>
<accession>M2Q5G4</accession>
<dbReference type="HOGENOM" id="CLU_009765_0_0_1"/>